<keyword evidence="7" id="KW-1185">Reference proteome</keyword>
<evidence type="ECO:0000259" key="5">
    <source>
        <dbReference type="PROSITE" id="PS50110"/>
    </source>
</evidence>
<keyword evidence="2" id="KW-0805">Transcription regulation</keyword>
<dbReference type="EMBL" id="JBHLWM010000005">
    <property type="protein sequence ID" value="MFC0241662.1"/>
    <property type="molecule type" value="Genomic_DNA"/>
</dbReference>
<evidence type="ECO:0000256" key="1">
    <source>
        <dbReference type="ARBA" id="ARBA00022553"/>
    </source>
</evidence>
<comment type="caution">
    <text evidence="6">The sequence shown here is derived from an EMBL/GenBank/DDBJ whole genome shotgun (WGS) entry which is preliminary data.</text>
</comment>
<organism evidence="6 7">
    <name type="scientific">Rhodopseudomonas telluris</name>
    <dbReference type="NCBI Taxonomy" id="644215"/>
    <lineage>
        <taxon>Bacteria</taxon>
        <taxon>Pseudomonadati</taxon>
        <taxon>Pseudomonadota</taxon>
        <taxon>Alphaproteobacteria</taxon>
        <taxon>Hyphomicrobiales</taxon>
        <taxon>Nitrobacteraceae</taxon>
        <taxon>Rhodopseudomonas</taxon>
    </lineage>
</organism>
<dbReference type="PANTHER" id="PTHR44591">
    <property type="entry name" value="STRESS RESPONSE REGULATOR PROTEIN 1"/>
    <property type="match status" value="1"/>
</dbReference>
<protein>
    <submittedName>
        <fullName evidence="6">Response regulator</fullName>
    </submittedName>
</protein>
<dbReference type="RefSeq" id="WP_378388800.1">
    <property type="nucleotide sequence ID" value="NZ_JBHLWM010000005.1"/>
</dbReference>
<dbReference type="SUPFAM" id="SSF52172">
    <property type="entry name" value="CheY-like"/>
    <property type="match status" value="2"/>
</dbReference>
<evidence type="ECO:0000313" key="7">
    <source>
        <dbReference type="Proteomes" id="UP001589775"/>
    </source>
</evidence>
<keyword evidence="1 4" id="KW-0597">Phosphoprotein</keyword>
<feature type="modified residue" description="4-aspartylphosphate" evidence="4">
    <location>
        <position position="54"/>
    </location>
</feature>
<proteinExistence type="predicted"/>
<dbReference type="PROSITE" id="PS50110">
    <property type="entry name" value="RESPONSE_REGULATORY"/>
    <property type="match status" value="2"/>
</dbReference>
<evidence type="ECO:0000256" key="4">
    <source>
        <dbReference type="PROSITE-ProRule" id="PRU00169"/>
    </source>
</evidence>
<gene>
    <name evidence="6" type="ORF">ACFFJ6_14335</name>
</gene>
<sequence length="284" mass="30869">MDARRILIADDDPAILAALSTRCRKMGFEVDTAANGLQMLLKARRTSPDLIIVDVNMPELDGLTASFHLLEPGGPPVDVIVVTGISSAETLERCEAMGMFYACKRPAFWQDIGRALIQIFPQMAEAIAAETGPQTRAPGEVPTRPRVLVVDDDEQIGEFLASRLRKLGIEVLYASNAARALRLAAGQYPSVVVTDYHMPEGDAGFLITRLRSNPATAQTPVIVLSGRDIDESTGKLLTRDVLGYPGAIGIFKKSFDVSALFETIQRYCCPGPRVDPIAEDRPQT</sequence>
<accession>A0ABV6ETZ1</accession>
<evidence type="ECO:0000313" key="6">
    <source>
        <dbReference type="EMBL" id="MFC0241662.1"/>
    </source>
</evidence>
<feature type="modified residue" description="4-aspartylphosphate" evidence="4">
    <location>
        <position position="195"/>
    </location>
</feature>
<evidence type="ECO:0000256" key="2">
    <source>
        <dbReference type="ARBA" id="ARBA00023015"/>
    </source>
</evidence>
<name>A0ABV6ETZ1_9BRAD</name>
<dbReference type="CDD" id="cd00156">
    <property type="entry name" value="REC"/>
    <property type="match status" value="1"/>
</dbReference>
<dbReference type="CDD" id="cd17546">
    <property type="entry name" value="REC_hyHK_CKI1_RcsC-like"/>
    <property type="match status" value="1"/>
</dbReference>
<dbReference type="Proteomes" id="UP001589775">
    <property type="component" value="Unassembled WGS sequence"/>
</dbReference>
<dbReference type="Gene3D" id="3.40.50.2300">
    <property type="match status" value="2"/>
</dbReference>
<evidence type="ECO:0000256" key="3">
    <source>
        <dbReference type="ARBA" id="ARBA00023163"/>
    </source>
</evidence>
<dbReference type="SMART" id="SM00448">
    <property type="entry name" value="REC"/>
    <property type="match status" value="2"/>
</dbReference>
<dbReference type="PANTHER" id="PTHR44591:SF3">
    <property type="entry name" value="RESPONSE REGULATORY DOMAIN-CONTAINING PROTEIN"/>
    <property type="match status" value="1"/>
</dbReference>
<feature type="domain" description="Response regulatory" evidence="5">
    <location>
        <begin position="5"/>
        <end position="120"/>
    </location>
</feature>
<dbReference type="Pfam" id="PF00072">
    <property type="entry name" value="Response_reg"/>
    <property type="match status" value="2"/>
</dbReference>
<keyword evidence="3" id="KW-0804">Transcription</keyword>
<dbReference type="InterPro" id="IPR050595">
    <property type="entry name" value="Bact_response_regulator"/>
</dbReference>
<reference evidence="6 7" key="1">
    <citation type="submission" date="2024-09" db="EMBL/GenBank/DDBJ databases">
        <authorList>
            <person name="Sun Q."/>
            <person name="Mori K."/>
        </authorList>
    </citation>
    <scope>NUCLEOTIDE SEQUENCE [LARGE SCALE GENOMIC DNA]</scope>
    <source>
        <strain evidence="6 7">KCTC 23279</strain>
    </source>
</reference>
<dbReference type="InterPro" id="IPR011006">
    <property type="entry name" value="CheY-like_superfamily"/>
</dbReference>
<dbReference type="InterPro" id="IPR001789">
    <property type="entry name" value="Sig_transdc_resp-reg_receiver"/>
</dbReference>
<feature type="domain" description="Response regulatory" evidence="5">
    <location>
        <begin position="146"/>
        <end position="268"/>
    </location>
</feature>